<reference evidence="1" key="2">
    <citation type="journal article" date="2015" name="Data Brief">
        <title>Shoot transcriptome of the giant reed, Arundo donax.</title>
        <authorList>
            <person name="Barrero R.A."/>
            <person name="Guerrero F.D."/>
            <person name="Moolhuijzen P."/>
            <person name="Goolsby J.A."/>
            <person name="Tidwell J."/>
            <person name="Bellgard S.E."/>
            <person name="Bellgard M.I."/>
        </authorList>
    </citation>
    <scope>NUCLEOTIDE SEQUENCE</scope>
    <source>
        <tissue evidence="1">Shoot tissue taken approximately 20 cm above the soil surface</tissue>
    </source>
</reference>
<organism evidence="1">
    <name type="scientific">Arundo donax</name>
    <name type="common">Giant reed</name>
    <name type="synonym">Donax arundinaceus</name>
    <dbReference type="NCBI Taxonomy" id="35708"/>
    <lineage>
        <taxon>Eukaryota</taxon>
        <taxon>Viridiplantae</taxon>
        <taxon>Streptophyta</taxon>
        <taxon>Embryophyta</taxon>
        <taxon>Tracheophyta</taxon>
        <taxon>Spermatophyta</taxon>
        <taxon>Magnoliopsida</taxon>
        <taxon>Liliopsida</taxon>
        <taxon>Poales</taxon>
        <taxon>Poaceae</taxon>
        <taxon>PACMAD clade</taxon>
        <taxon>Arundinoideae</taxon>
        <taxon>Arundineae</taxon>
        <taxon>Arundo</taxon>
    </lineage>
</organism>
<evidence type="ECO:0000313" key="1">
    <source>
        <dbReference type="EMBL" id="JAD99856.1"/>
    </source>
</evidence>
<name>A0A0A9EID6_ARUDO</name>
<proteinExistence type="predicted"/>
<protein>
    <submittedName>
        <fullName evidence="1">Uncharacterized protein</fullName>
    </submittedName>
</protein>
<sequence>MYTQENKLIIQHLTFTCINIHQE</sequence>
<dbReference type="AlphaFoldDB" id="A0A0A9EID6"/>
<dbReference type="EMBL" id="GBRH01198039">
    <property type="protein sequence ID" value="JAD99856.1"/>
    <property type="molecule type" value="Transcribed_RNA"/>
</dbReference>
<accession>A0A0A9EID6</accession>
<reference evidence="1" key="1">
    <citation type="submission" date="2014-09" db="EMBL/GenBank/DDBJ databases">
        <authorList>
            <person name="Magalhaes I.L.F."/>
            <person name="Oliveira U."/>
            <person name="Santos F.R."/>
            <person name="Vidigal T.H.D.A."/>
            <person name="Brescovit A.D."/>
            <person name="Santos A.J."/>
        </authorList>
    </citation>
    <scope>NUCLEOTIDE SEQUENCE</scope>
    <source>
        <tissue evidence="1">Shoot tissue taken approximately 20 cm above the soil surface</tissue>
    </source>
</reference>